<dbReference type="Pfam" id="PF00067">
    <property type="entry name" value="p450"/>
    <property type="match status" value="1"/>
</dbReference>
<evidence type="ECO:0000256" key="4">
    <source>
        <dbReference type="ARBA" id="ARBA00023004"/>
    </source>
</evidence>
<dbReference type="GO" id="GO:0006629">
    <property type="term" value="P:lipid metabolic process"/>
    <property type="evidence" value="ECO:0007669"/>
    <property type="project" value="UniProtKB-ARBA"/>
</dbReference>
<keyword evidence="2" id="KW-0479">Metal-binding</keyword>
<dbReference type="Gene3D" id="1.10.630.10">
    <property type="entry name" value="Cytochrome P450"/>
    <property type="match status" value="1"/>
</dbReference>
<dbReference type="InterPro" id="IPR002401">
    <property type="entry name" value="Cyt_P450_E_grp-I"/>
</dbReference>
<comment type="similarity">
    <text evidence="1">Belongs to the cytochrome P450 family.</text>
</comment>
<dbReference type="SUPFAM" id="SSF48264">
    <property type="entry name" value="Cytochrome P450"/>
    <property type="match status" value="1"/>
</dbReference>
<dbReference type="GO" id="GO:0004497">
    <property type="term" value="F:monooxygenase activity"/>
    <property type="evidence" value="ECO:0007669"/>
    <property type="project" value="InterPro"/>
</dbReference>
<dbReference type="GO" id="GO:0005506">
    <property type="term" value="F:iron ion binding"/>
    <property type="evidence" value="ECO:0007669"/>
    <property type="project" value="InterPro"/>
</dbReference>
<dbReference type="PROSITE" id="PS00086">
    <property type="entry name" value="CYTOCHROME_P450"/>
    <property type="match status" value="1"/>
</dbReference>
<proteinExistence type="inferred from homology"/>
<evidence type="ECO:0000256" key="2">
    <source>
        <dbReference type="ARBA" id="ARBA00022723"/>
    </source>
</evidence>
<dbReference type="GO" id="GO:0020037">
    <property type="term" value="F:heme binding"/>
    <property type="evidence" value="ECO:0007669"/>
    <property type="project" value="InterPro"/>
</dbReference>
<dbReference type="InterPro" id="IPR001128">
    <property type="entry name" value="Cyt_P450"/>
</dbReference>
<protein>
    <submittedName>
        <fullName evidence="5">Cytochrome P450 704B1</fullName>
    </submittedName>
</protein>
<keyword evidence="3" id="KW-0560">Oxidoreductase</keyword>
<reference evidence="5" key="1">
    <citation type="submission" date="2018-10" db="EMBL/GenBank/DDBJ databases">
        <title>Hidden diversity of soil giant viruses.</title>
        <authorList>
            <person name="Schulz F."/>
            <person name="Alteio L."/>
            <person name="Goudeau D."/>
            <person name="Ryan E.M."/>
            <person name="Malmstrom R.R."/>
            <person name="Blanchard J."/>
            <person name="Woyke T."/>
        </authorList>
    </citation>
    <scope>NUCLEOTIDE SEQUENCE</scope>
    <source>
        <strain evidence="5">HAV1</strain>
    </source>
</reference>
<dbReference type="InterPro" id="IPR017972">
    <property type="entry name" value="Cyt_P450_CS"/>
</dbReference>
<dbReference type="InterPro" id="IPR036396">
    <property type="entry name" value="Cyt_P450_sf"/>
</dbReference>
<dbReference type="PRINTS" id="PR00385">
    <property type="entry name" value="P450"/>
</dbReference>
<evidence type="ECO:0000256" key="1">
    <source>
        <dbReference type="ARBA" id="ARBA00010617"/>
    </source>
</evidence>
<dbReference type="GO" id="GO:0016705">
    <property type="term" value="F:oxidoreductase activity, acting on paired donors, with incorporation or reduction of molecular oxygen"/>
    <property type="evidence" value="ECO:0007669"/>
    <property type="project" value="InterPro"/>
</dbReference>
<evidence type="ECO:0000313" key="5">
    <source>
        <dbReference type="EMBL" id="AYV80388.1"/>
    </source>
</evidence>
<dbReference type="PANTHER" id="PTHR24296">
    <property type="entry name" value="CYTOCHROME P450"/>
    <property type="match status" value="1"/>
</dbReference>
<organism evidence="5">
    <name type="scientific">Harvfovirus sp</name>
    <dbReference type="NCBI Taxonomy" id="2487768"/>
    <lineage>
        <taxon>Viruses</taxon>
        <taxon>Varidnaviria</taxon>
        <taxon>Bamfordvirae</taxon>
        <taxon>Nucleocytoviricota</taxon>
        <taxon>Megaviricetes</taxon>
        <taxon>Imitervirales</taxon>
        <taxon>Mimiviridae</taxon>
        <taxon>Klosneuvirinae</taxon>
    </lineage>
</organism>
<sequence>MLLIVLLVLVVGFIVYERARYLKGVYRPKGTFPIIGNSIEFAKNVTLMHDWKLSHAKKAVALGHKCWQFSIFGKNALVLEILDPDLLKYVLKINADNFGKGGAFNETFGDLLGTGIFNSDGPPWKKHRAFISPIFSYKRLTEHMEGVFIKHARLMIDILEDASTFNKQIDLQDLFFRYTFDCICAIAFGFESNTLHSKNTFSVAFDNAQKIIFERMFTLPLLWKIKRALSCSSERELAASIRVLHNYISEIIRERKTKENADDLLSLALLAMDNSNGESHLIDLVLNVLIAGRDTTGCTLTWLFNIFASRADIDAKAYEEINRIIGDGGVNSDNIKELKYLEATIAETLRLYPPVPFDGKVSLKLCQLPNGLMIPPGTNICYSPYVINRLESLWENAESFLPERWLQGKNLTNISAYIFPTFNAGPRLCLGKPMALMEIKILAGVILNKFKFTRVSPREPTYNVNFVLSMKESLLVAVHHRES</sequence>
<accession>A0A3G4ZZP7</accession>
<name>A0A3G4ZZP7_9VIRU</name>
<keyword evidence="4" id="KW-0408">Iron</keyword>
<dbReference type="PRINTS" id="PR00463">
    <property type="entry name" value="EP450I"/>
</dbReference>
<evidence type="ECO:0000256" key="3">
    <source>
        <dbReference type="ARBA" id="ARBA00023002"/>
    </source>
</evidence>
<dbReference type="EMBL" id="MK072243">
    <property type="protein sequence ID" value="AYV80388.1"/>
    <property type="molecule type" value="Genomic_DNA"/>
</dbReference>
<gene>
    <name evidence="5" type="ORF">Harvfovirus1_13</name>
</gene>